<keyword evidence="6 11" id="KW-0378">Hydrolase</keyword>
<dbReference type="GO" id="GO:0016579">
    <property type="term" value="P:protein deubiquitination"/>
    <property type="evidence" value="ECO:0007669"/>
    <property type="project" value="InterPro"/>
</dbReference>
<feature type="transmembrane region" description="Helical" evidence="9">
    <location>
        <begin position="107"/>
        <end position="127"/>
    </location>
</feature>
<comment type="similarity">
    <text evidence="2">Belongs to the peptidase C19 family.</text>
</comment>
<dbReference type="EC" id="3.4.19.12" evidence="3"/>
<dbReference type="InterPro" id="IPR028889">
    <property type="entry name" value="USP"/>
</dbReference>
<keyword evidence="5" id="KW-0833">Ubl conjugation pathway</keyword>
<evidence type="ECO:0000256" key="2">
    <source>
        <dbReference type="ARBA" id="ARBA00009085"/>
    </source>
</evidence>
<dbReference type="InterPro" id="IPR001394">
    <property type="entry name" value="Peptidase_C19_UCH"/>
</dbReference>
<comment type="catalytic activity">
    <reaction evidence="1">
        <text>Thiol-dependent hydrolysis of ester, thioester, amide, peptide and isopeptide bonds formed by the C-terminal Gly of ubiquitin (a 76-residue protein attached to proteins as an intracellular targeting signal).</text>
        <dbReference type="EC" id="3.4.19.12"/>
    </reaction>
</comment>
<dbReference type="InterPro" id="IPR050185">
    <property type="entry name" value="Ub_carboxyl-term_hydrolase"/>
</dbReference>
<dbReference type="GO" id="GO:0006508">
    <property type="term" value="P:proteolysis"/>
    <property type="evidence" value="ECO:0007669"/>
    <property type="project" value="UniProtKB-KW"/>
</dbReference>
<feature type="compositionally biased region" description="Basic and acidic residues" evidence="8">
    <location>
        <begin position="1"/>
        <end position="10"/>
    </location>
</feature>
<name>A0A4P6XRM9_9ASCO</name>
<feature type="compositionally biased region" description="Polar residues" evidence="8">
    <location>
        <begin position="459"/>
        <end position="470"/>
    </location>
</feature>
<dbReference type="SUPFAM" id="SSF54001">
    <property type="entry name" value="Cysteine proteinases"/>
    <property type="match status" value="1"/>
</dbReference>
<dbReference type="InterPro" id="IPR018200">
    <property type="entry name" value="USP_CS"/>
</dbReference>
<dbReference type="Gene3D" id="3.90.70.10">
    <property type="entry name" value="Cysteine proteinases"/>
    <property type="match status" value="1"/>
</dbReference>
<evidence type="ECO:0000259" key="10">
    <source>
        <dbReference type="PROSITE" id="PS50235"/>
    </source>
</evidence>
<organism evidence="11 12">
    <name type="scientific">Metschnikowia aff. pulcherrima</name>
    <dbReference type="NCBI Taxonomy" id="2163413"/>
    <lineage>
        <taxon>Eukaryota</taxon>
        <taxon>Fungi</taxon>
        <taxon>Dikarya</taxon>
        <taxon>Ascomycota</taxon>
        <taxon>Saccharomycotina</taxon>
        <taxon>Pichiomycetes</taxon>
        <taxon>Metschnikowiaceae</taxon>
        <taxon>Metschnikowia</taxon>
    </lineage>
</organism>
<keyword evidence="9" id="KW-0472">Membrane</keyword>
<dbReference type="GO" id="GO:0004843">
    <property type="term" value="F:cysteine-type deubiquitinase activity"/>
    <property type="evidence" value="ECO:0007669"/>
    <property type="project" value="UniProtKB-EC"/>
</dbReference>
<feature type="compositionally biased region" description="Polar residues" evidence="8">
    <location>
        <begin position="277"/>
        <end position="286"/>
    </location>
</feature>
<evidence type="ECO:0000256" key="8">
    <source>
        <dbReference type="SAM" id="MobiDB-lite"/>
    </source>
</evidence>
<dbReference type="STRING" id="2163413.A0A4P6XRM9"/>
<sequence>MTHTVDESPGKMKRKPPLESAGHVRSMDHDTNTTKGAKTTLLDPGKVLDAATTKEKCFYLINHEFRALQLDKLIATMSVFDLIDHCAALFEQLAAKSGENDGEAFRLYVRLFLIFNYFVNTFIMLHFNGFARFMESSHQDFIIYLNLYNFYKRDDILPPGAFRVSPETVRDWVVEYLVEKRLLTFDVALLYAWLDEYIEYLKNKETSADTEPACENEHADSIGDGVGNIGKSAALIPNPEDASEDDMFDFNTRFPELLILLTDGSPHPEKLPRLANADTSPSSRSPNTRHHVPPLGILEKAPYPISDNIQETTPLPYPAENSTVGGTAYVMTRPRVPLPTEPYKPQLKPTQAPEMAHLGRSRDPHFPSNGSTSYYMPEMAPVLDHRMGPSQGFHTGVTKYPTESYDAAYQGFQGHPMHAGTRQPDLHGNHSRRAMAVPQSYASYKESPLNAPYGFERAATSNGAPHVSSNAHHHPSQRNTPNWPSGSNGSSQNHKSVNYTSRQGFAICGLKNMGSSCYINLTVQVLVGLETFEALLLNRKKRLGSQPLTEATAGLITTFNANSGVNIAPTKFLRVLSHLKPDFNVPFEQQDAQEFLLFLLDKLHEEMAGTPRDAPIDYLSKWNITVNSRDKDEYLKWYKDLLNHEGESPINDTFQGHVQSKLVCNQCGHRSVSYSSFTILSLPIPAGNNQTVDLTDCLRYYTQDEVLTGENAWNCPKCNKSTQKENPMDVVFQPKRGLFRLKRSKSPAKKASALAANAPTSISIKQLSFIKLPPVMFIHLLRFSMMSVTDKLNTNITYPLRLKFNHQDHDIYYNLTGLINHYGTLKSGHYTSLVNKAKLHGRMDSLSDPVWCFFDDDSVRINVPHGDVHLPDYGKLHSRDVYVLCYERV</sequence>
<feature type="compositionally biased region" description="Polar residues" evidence="8">
    <location>
        <begin position="477"/>
        <end position="496"/>
    </location>
</feature>
<evidence type="ECO:0000256" key="4">
    <source>
        <dbReference type="ARBA" id="ARBA00022670"/>
    </source>
</evidence>
<evidence type="ECO:0000256" key="7">
    <source>
        <dbReference type="ARBA" id="ARBA00022807"/>
    </source>
</evidence>
<gene>
    <name evidence="11" type="primary">MPUL0C05420</name>
    <name evidence="11" type="ORF">METSCH_C05420</name>
</gene>
<keyword evidence="7" id="KW-0788">Thiol protease</keyword>
<feature type="region of interest" description="Disordered" evidence="8">
    <location>
        <begin position="1"/>
        <end position="38"/>
    </location>
</feature>
<keyword evidence="4" id="KW-0645">Protease</keyword>
<reference evidence="12" key="1">
    <citation type="submission" date="2019-03" db="EMBL/GenBank/DDBJ databases">
        <title>Snf2 controls pulcherriminic acid biosynthesis and connects pigmentation and antifungal activity of the yeast Metschnikowia pulcherrima.</title>
        <authorList>
            <person name="Gore-Lloyd D."/>
            <person name="Sumann I."/>
            <person name="Brachmann A.O."/>
            <person name="Schneeberger K."/>
            <person name="Ortiz-Merino R.A."/>
            <person name="Moreno-Beltran M."/>
            <person name="Schlaefli M."/>
            <person name="Kirner P."/>
            <person name="Santos Kron A."/>
            <person name="Wolfe K.H."/>
            <person name="Piel J."/>
            <person name="Ahrens C.H."/>
            <person name="Henk D."/>
            <person name="Freimoser F.M."/>
        </authorList>
    </citation>
    <scope>NUCLEOTIDE SEQUENCE [LARGE SCALE GENOMIC DNA]</scope>
    <source>
        <strain evidence="12">APC 1.2</strain>
    </source>
</reference>
<evidence type="ECO:0000313" key="12">
    <source>
        <dbReference type="Proteomes" id="UP000292447"/>
    </source>
</evidence>
<dbReference type="PANTHER" id="PTHR21646">
    <property type="entry name" value="UBIQUITIN CARBOXYL-TERMINAL HYDROLASE"/>
    <property type="match status" value="1"/>
</dbReference>
<dbReference type="CDD" id="cd02257">
    <property type="entry name" value="Peptidase_C19"/>
    <property type="match status" value="1"/>
</dbReference>
<evidence type="ECO:0000256" key="3">
    <source>
        <dbReference type="ARBA" id="ARBA00012759"/>
    </source>
</evidence>
<accession>A0A4P6XRM9</accession>
<dbReference type="EMBL" id="CP034458">
    <property type="protein sequence ID" value="QBM88571.1"/>
    <property type="molecule type" value="Genomic_DNA"/>
</dbReference>
<evidence type="ECO:0000313" key="11">
    <source>
        <dbReference type="EMBL" id="QBM88571.1"/>
    </source>
</evidence>
<keyword evidence="9" id="KW-0812">Transmembrane</keyword>
<dbReference type="Pfam" id="PF00443">
    <property type="entry name" value="UCH"/>
    <property type="match status" value="1"/>
</dbReference>
<dbReference type="PROSITE" id="PS00973">
    <property type="entry name" value="USP_2"/>
    <property type="match status" value="1"/>
</dbReference>
<dbReference type="InterPro" id="IPR038765">
    <property type="entry name" value="Papain-like_cys_pep_sf"/>
</dbReference>
<dbReference type="Proteomes" id="UP000292447">
    <property type="component" value="Chromosome III"/>
</dbReference>
<evidence type="ECO:0000256" key="9">
    <source>
        <dbReference type="SAM" id="Phobius"/>
    </source>
</evidence>
<protein>
    <recommendedName>
        <fullName evidence="3">ubiquitinyl hydrolase 1</fullName>
        <ecNumber evidence="3">3.4.19.12</ecNumber>
    </recommendedName>
</protein>
<dbReference type="AlphaFoldDB" id="A0A4P6XRM9"/>
<dbReference type="PANTHER" id="PTHR21646:SF24">
    <property type="entry name" value="UBIQUITIN CARBOXYL-TERMINAL HYDROLASE"/>
    <property type="match status" value="1"/>
</dbReference>
<feature type="region of interest" description="Disordered" evidence="8">
    <location>
        <begin position="455"/>
        <end position="496"/>
    </location>
</feature>
<keyword evidence="9" id="KW-1133">Transmembrane helix</keyword>
<evidence type="ECO:0000256" key="6">
    <source>
        <dbReference type="ARBA" id="ARBA00022801"/>
    </source>
</evidence>
<dbReference type="PROSITE" id="PS50235">
    <property type="entry name" value="USP_3"/>
    <property type="match status" value="1"/>
</dbReference>
<feature type="region of interest" description="Disordered" evidence="8">
    <location>
        <begin position="268"/>
        <end position="299"/>
    </location>
</feature>
<proteinExistence type="inferred from homology"/>
<keyword evidence="12" id="KW-1185">Reference proteome</keyword>
<evidence type="ECO:0000256" key="5">
    <source>
        <dbReference type="ARBA" id="ARBA00022786"/>
    </source>
</evidence>
<feature type="domain" description="USP" evidence="10">
    <location>
        <begin position="508"/>
        <end position="889"/>
    </location>
</feature>
<evidence type="ECO:0000256" key="1">
    <source>
        <dbReference type="ARBA" id="ARBA00000707"/>
    </source>
</evidence>